<reference evidence="1 2" key="1">
    <citation type="journal article" date="2012" name="PLoS Pathog.">
        <title>The genome of the obligate intracellular parasite Trachipleistophora hominis: new insights into microsporidian genome dynamics and reductive evolution.</title>
        <authorList>
            <person name="Heinz E."/>
            <person name="Williams T.A."/>
            <person name="Nakjang S."/>
            <person name="Noel C.J."/>
            <person name="Swan D.C."/>
            <person name="Goldberg A.V."/>
            <person name="Harris S.R."/>
            <person name="Weinmaier T."/>
            <person name="Markert S."/>
            <person name="Becher D."/>
            <person name="Bernhardt J."/>
            <person name="Dagan T."/>
            <person name="Hacker C."/>
            <person name="Lucocq J.M."/>
            <person name="Schweder T."/>
            <person name="Rattei T."/>
            <person name="Hall N."/>
            <person name="Hirt R.P."/>
            <person name="Embley T.M."/>
        </authorList>
    </citation>
    <scope>NUCLEOTIDE SEQUENCE [LARGE SCALE GENOMIC DNA]</scope>
</reference>
<name>L7JT34_TRAHO</name>
<dbReference type="VEuPathDB" id="MicrosporidiaDB:THOM_2421"/>
<gene>
    <name evidence="1" type="ORF">THOM_2421</name>
</gene>
<keyword evidence="2" id="KW-1185">Reference proteome</keyword>
<evidence type="ECO:0000313" key="2">
    <source>
        <dbReference type="Proteomes" id="UP000011185"/>
    </source>
</evidence>
<protein>
    <submittedName>
        <fullName evidence="1">Putative LRR containing protein</fullName>
    </submittedName>
</protein>
<dbReference type="HOGENOM" id="CLU_080517_0_0_1"/>
<sequence>MRKYIFWCQIIHQMRYDEDLENRVEKLCFNLHAVENKTEPTGLYTSNPCFYDLMQEIQNIAYYHVLEDKQGSILLTSETEKYERLSPMFISFKDFQNIFVPNFLKMDSKFLVANREYIEGLCAHFSENGTNRIVVDVDFSGICNGRTDWEYLCYDIKNEKDVMAITSDFLKSSFIERLIIRLKKVNCDFSIPFPMNVELYFDRCNINEKIDFPSKLTKISIIDSAVYTSLNMPKTLKTFVLRRTMVWECYRVDINSDCMSITIDRAMGNINIPYIPNSNPFDLRDIIWSFERQKKRKWINR</sequence>
<organism evidence="1 2">
    <name type="scientific">Trachipleistophora hominis</name>
    <name type="common">Microsporidian parasite</name>
    <dbReference type="NCBI Taxonomy" id="72359"/>
    <lineage>
        <taxon>Eukaryota</taxon>
        <taxon>Fungi</taxon>
        <taxon>Fungi incertae sedis</taxon>
        <taxon>Microsporidia</taxon>
        <taxon>Pleistophoridae</taxon>
        <taxon>Trachipleistophora</taxon>
    </lineage>
</organism>
<accession>L7JT34</accession>
<dbReference type="EMBL" id="JH994033">
    <property type="protein sequence ID" value="ELQ74638.1"/>
    <property type="molecule type" value="Genomic_DNA"/>
</dbReference>
<dbReference type="Proteomes" id="UP000011185">
    <property type="component" value="Unassembled WGS sequence"/>
</dbReference>
<dbReference type="InParanoid" id="L7JT34"/>
<evidence type="ECO:0000313" key="1">
    <source>
        <dbReference type="EMBL" id="ELQ74638.1"/>
    </source>
</evidence>
<proteinExistence type="predicted"/>
<dbReference type="AlphaFoldDB" id="L7JT34"/>